<dbReference type="CDD" id="cd01004">
    <property type="entry name" value="PBP2_MidA_like"/>
    <property type="match status" value="1"/>
</dbReference>
<feature type="domain" description="Solute-binding protein family 3/N-terminal" evidence="3">
    <location>
        <begin position="45"/>
        <end position="272"/>
    </location>
</feature>
<organism evidence="4 5">
    <name type="scientific">Salipiger thiooxidans</name>
    <dbReference type="NCBI Taxonomy" id="282683"/>
    <lineage>
        <taxon>Bacteria</taxon>
        <taxon>Pseudomonadati</taxon>
        <taxon>Pseudomonadota</taxon>
        <taxon>Alphaproteobacteria</taxon>
        <taxon>Rhodobacterales</taxon>
        <taxon>Roseobacteraceae</taxon>
        <taxon>Salipiger</taxon>
    </lineage>
</organism>
<dbReference type="RefSeq" id="WP_089960055.1">
    <property type="nucleotide sequence ID" value="NZ_FNAV01000008.1"/>
</dbReference>
<dbReference type="PANTHER" id="PTHR35936">
    <property type="entry name" value="MEMBRANE-BOUND LYTIC MUREIN TRANSGLYCOSYLASE F"/>
    <property type="match status" value="1"/>
</dbReference>
<dbReference type="Pfam" id="PF00497">
    <property type="entry name" value="SBP_bac_3"/>
    <property type="match status" value="1"/>
</dbReference>
<dbReference type="SUPFAM" id="SSF53850">
    <property type="entry name" value="Periplasmic binding protein-like II"/>
    <property type="match status" value="1"/>
</dbReference>
<evidence type="ECO:0000313" key="4">
    <source>
        <dbReference type="EMBL" id="SDE83878.1"/>
    </source>
</evidence>
<name>A0A1G7G6X2_9RHOB</name>
<evidence type="ECO:0000259" key="3">
    <source>
        <dbReference type="SMART" id="SM00062"/>
    </source>
</evidence>
<keyword evidence="5" id="KW-1185">Reference proteome</keyword>
<dbReference type="AlphaFoldDB" id="A0A1G7G6X2"/>
<dbReference type="InterPro" id="IPR001638">
    <property type="entry name" value="Solute-binding_3/MltF_N"/>
</dbReference>
<feature type="signal peptide" evidence="2">
    <location>
        <begin position="1"/>
        <end position="25"/>
    </location>
</feature>
<dbReference type="EMBL" id="FNAV01000008">
    <property type="protein sequence ID" value="SDE83878.1"/>
    <property type="molecule type" value="Genomic_DNA"/>
</dbReference>
<dbReference type="Proteomes" id="UP000198994">
    <property type="component" value="Unassembled WGS sequence"/>
</dbReference>
<protein>
    <submittedName>
        <fullName evidence="4">Polar amino acid transport system substrate-binding protein</fullName>
    </submittedName>
</protein>
<dbReference type="OrthoDB" id="9768183at2"/>
<reference evidence="5" key="1">
    <citation type="submission" date="2016-10" db="EMBL/GenBank/DDBJ databases">
        <authorList>
            <person name="Varghese N."/>
            <person name="Submissions S."/>
        </authorList>
    </citation>
    <scope>NUCLEOTIDE SEQUENCE [LARGE SCALE GENOMIC DNA]</scope>
    <source>
        <strain evidence="5">DSM 10146</strain>
    </source>
</reference>
<keyword evidence="1 2" id="KW-0732">Signal</keyword>
<proteinExistence type="predicted"/>
<dbReference type="Gene3D" id="3.40.190.10">
    <property type="entry name" value="Periplasmic binding protein-like II"/>
    <property type="match status" value="2"/>
</dbReference>
<accession>A0A1G7G6X2</accession>
<dbReference type="PANTHER" id="PTHR35936:SF17">
    <property type="entry name" value="ARGININE-BINDING EXTRACELLULAR PROTEIN ARTP"/>
    <property type="match status" value="1"/>
</dbReference>
<evidence type="ECO:0000256" key="1">
    <source>
        <dbReference type="ARBA" id="ARBA00022729"/>
    </source>
</evidence>
<feature type="chain" id="PRO_5011591586" evidence="2">
    <location>
        <begin position="26"/>
        <end position="286"/>
    </location>
</feature>
<evidence type="ECO:0000256" key="2">
    <source>
        <dbReference type="SAM" id="SignalP"/>
    </source>
</evidence>
<dbReference type="STRING" id="282683.SAMN04488105_108170"/>
<evidence type="ECO:0000313" key="5">
    <source>
        <dbReference type="Proteomes" id="UP000198994"/>
    </source>
</evidence>
<sequence>MISFSLKKAIAALVIGLAAGTAAQAQDVVQEARDALPEAVRDSGVLSIATSLQWAPFGYVDEDGNPEGIDLRLMKVLAAKLGLEAEFDNIKFPSIVPGVQTGRYAAGVNQMGITAERAEVVAFVPYFNSKYGLLVPTGKTDIDINDLCGVKLALTQGSSQIAVAEQLSAKCEADGKEPIGMDFYPNSADTYLAVANGRGDGFLTARAVGVYTAQMNDKLEMTDGILDGRSSISGIVVSKEDPAMQEALTLALVSAVEDGSYSEILEHFGVPEGMLSIEQIQTPPSF</sequence>
<gene>
    <name evidence="4" type="ORF">SAMN04488105_108170</name>
</gene>
<dbReference type="SMART" id="SM00062">
    <property type="entry name" value="PBPb"/>
    <property type="match status" value="1"/>
</dbReference>